<sequence>MAYSTPTEATAEQQANSTSGLHNPDAKVTSASKIWKSPGLGYTTILRHVHGVLNMIGWGTLIPIGIMIARYFREEFPMGCDQWYSAHAVCQTCGYIMGTVGWGFGVSLLKSSKRSHLPFLVIGLFVILLTTIQMFAICVQAKKESGRRRWEIYHHVMGYVIMALIIADIFEGINAQRHPKKWRWGYVGILSALTLVAAALELHRCIKLKLFKQAMKLNANMHSDHTTTTT</sequence>
<feature type="domain" description="Cytochrome b561" evidence="9">
    <location>
        <begin position="16"/>
        <end position="209"/>
    </location>
</feature>
<comment type="subcellular location">
    <subcellularLocation>
        <location evidence="1">Membrane</location>
    </subcellularLocation>
</comment>
<keyword evidence="4" id="KW-0249">Electron transport</keyword>
<accession>A0ABP0YK78</accession>
<evidence type="ECO:0000259" key="9">
    <source>
        <dbReference type="PROSITE" id="PS50939"/>
    </source>
</evidence>
<gene>
    <name evidence="10" type="ORF">CITCOLO1_LOCUS12955</name>
</gene>
<reference evidence="10 11" key="1">
    <citation type="submission" date="2024-03" db="EMBL/GenBank/DDBJ databases">
        <authorList>
            <person name="Gkanogiannis A."/>
            <person name="Becerra Lopez-Lavalle L."/>
        </authorList>
    </citation>
    <scope>NUCLEOTIDE SEQUENCE [LARGE SCALE GENOMIC DNA]</scope>
</reference>
<dbReference type="SMART" id="SM00665">
    <property type="entry name" value="B561"/>
    <property type="match status" value="1"/>
</dbReference>
<name>A0ABP0YK78_9ROSI</name>
<feature type="transmembrane region" description="Helical" evidence="8">
    <location>
        <begin position="182"/>
        <end position="202"/>
    </location>
</feature>
<evidence type="ECO:0000256" key="1">
    <source>
        <dbReference type="ARBA" id="ARBA00004370"/>
    </source>
</evidence>
<keyword evidence="11" id="KW-1185">Reference proteome</keyword>
<organism evidence="10 11">
    <name type="scientific">Citrullus colocynthis</name>
    <name type="common">colocynth</name>
    <dbReference type="NCBI Taxonomy" id="252529"/>
    <lineage>
        <taxon>Eukaryota</taxon>
        <taxon>Viridiplantae</taxon>
        <taxon>Streptophyta</taxon>
        <taxon>Embryophyta</taxon>
        <taxon>Tracheophyta</taxon>
        <taxon>Spermatophyta</taxon>
        <taxon>Magnoliopsida</taxon>
        <taxon>eudicotyledons</taxon>
        <taxon>Gunneridae</taxon>
        <taxon>Pentapetalae</taxon>
        <taxon>rosids</taxon>
        <taxon>fabids</taxon>
        <taxon>Cucurbitales</taxon>
        <taxon>Cucurbitaceae</taxon>
        <taxon>Benincaseae</taxon>
        <taxon>Citrullus</taxon>
    </lineage>
</organism>
<evidence type="ECO:0000256" key="6">
    <source>
        <dbReference type="ARBA" id="ARBA00023136"/>
    </source>
</evidence>
<evidence type="ECO:0000256" key="4">
    <source>
        <dbReference type="ARBA" id="ARBA00022982"/>
    </source>
</evidence>
<feature type="transmembrane region" description="Helical" evidence="8">
    <location>
        <begin position="117"/>
        <end position="140"/>
    </location>
</feature>
<dbReference type="Pfam" id="PF03188">
    <property type="entry name" value="Cytochrom_B561"/>
    <property type="match status" value="1"/>
</dbReference>
<dbReference type="InterPro" id="IPR006593">
    <property type="entry name" value="Cyt_b561/ferric_Rdtase_TM"/>
</dbReference>
<evidence type="ECO:0000256" key="3">
    <source>
        <dbReference type="ARBA" id="ARBA00022692"/>
    </source>
</evidence>
<feature type="transmembrane region" description="Helical" evidence="8">
    <location>
        <begin position="52"/>
        <end position="72"/>
    </location>
</feature>
<feature type="compositionally biased region" description="Polar residues" evidence="7">
    <location>
        <begin position="1"/>
        <end position="21"/>
    </location>
</feature>
<dbReference type="PANTHER" id="PTHR23130">
    <property type="entry name" value="CYTOCHROME B561 AND DOMON DOMAIN-CONTAINING PROTEIN"/>
    <property type="match status" value="1"/>
</dbReference>
<keyword evidence="5 8" id="KW-1133">Transmembrane helix</keyword>
<dbReference type="PANTHER" id="PTHR23130:SF153">
    <property type="entry name" value="CYTOCHROME B561 DOMAIN-CONTAINING PROTEIN"/>
    <property type="match status" value="1"/>
</dbReference>
<feature type="transmembrane region" description="Helical" evidence="8">
    <location>
        <begin position="84"/>
        <end position="105"/>
    </location>
</feature>
<evidence type="ECO:0000256" key="5">
    <source>
        <dbReference type="ARBA" id="ARBA00022989"/>
    </source>
</evidence>
<keyword evidence="3 8" id="KW-0812">Transmembrane</keyword>
<keyword evidence="6 8" id="KW-0472">Membrane</keyword>
<feature type="region of interest" description="Disordered" evidence="7">
    <location>
        <begin position="1"/>
        <end position="25"/>
    </location>
</feature>
<evidence type="ECO:0000256" key="8">
    <source>
        <dbReference type="SAM" id="Phobius"/>
    </source>
</evidence>
<evidence type="ECO:0000313" key="10">
    <source>
        <dbReference type="EMBL" id="CAK9320899.1"/>
    </source>
</evidence>
<dbReference type="CDD" id="cd08760">
    <property type="entry name" value="Cyt_b561_FRRS1_like"/>
    <property type="match status" value="1"/>
</dbReference>
<dbReference type="Proteomes" id="UP001642487">
    <property type="component" value="Chromosome 4"/>
</dbReference>
<evidence type="ECO:0000313" key="11">
    <source>
        <dbReference type="Proteomes" id="UP001642487"/>
    </source>
</evidence>
<evidence type="ECO:0000256" key="7">
    <source>
        <dbReference type="SAM" id="MobiDB-lite"/>
    </source>
</evidence>
<proteinExistence type="predicted"/>
<protein>
    <recommendedName>
        <fullName evidence="9">Cytochrome b561 domain-containing protein</fullName>
    </recommendedName>
</protein>
<feature type="transmembrane region" description="Helical" evidence="8">
    <location>
        <begin position="152"/>
        <end position="170"/>
    </location>
</feature>
<dbReference type="PROSITE" id="PS50939">
    <property type="entry name" value="CYTOCHROME_B561"/>
    <property type="match status" value="1"/>
</dbReference>
<evidence type="ECO:0000256" key="2">
    <source>
        <dbReference type="ARBA" id="ARBA00022448"/>
    </source>
</evidence>
<dbReference type="Gene3D" id="1.20.120.1770">
    <property type="match status" value="1"/>
</dbReference>
<dbReference type="EMBL" id="OZ021738">
    <property type="protein sequence ID" value="CAK9320899.1"/>
    <property type="molecule type" value="Genomic_DNA"/>
</dbReference>
<keyword evidence="2" id="KW-0813">Transport</keyword>